<dbReference type="AlphaFoldDB" id="F3QK22"/>
<dbReference type="Pfam" id="PF07804">
    <property type="entry name" value="HipA_C"/>
    <property type="match status" value="1"/>
</dbReference>
<comment type="similarity">
    <text evidence="1">Belongs to the HipA Ser/Thr kinase family.</text>
</comment>
<name>F3QK22_9BURK</name>
<dbReference type="InterPro" id="IPR012893">
    <property type="entry name" value="HipA-like_C"/>
</dbReference>
<comment type="caution">
    <text evidence="6">The sequence shown here is derived from an EMBL/GenBank/DDBJ whole genome shotgun (WGS) entry which is preliminary data.</text>
</comment>
<keyword evidence="3" id="KW-0418">Kinase</keyword>
<evidence type="ECO:0000313" key="6">
    <source>
        <dbReference type="EMBL" id="EGG54968.1"/>
    </source>
</evidence>
<accession>F3QK22</accession>
<dbReference type="InterPro" id="IPR017508">
    <property type="entry name" value="HipA_N1"/>
</dbReference>
<dbReference type="GO" id="GO:0005829">
    <property type="term" value="C:cytosol"/>
    <property type="evidence" value="ECO:0007669"/>
    <property type="project" value="TreeGrafter"/>
</dbReference>
<keyword evidence="7" id="KW-1185">Reference proteome</keyword>
<dbReference type="HOGENOM" id="CLU_041102_0_0_4"/>
<dbReference type="EMBL" id="AFBP01000033">
    <property type="protein sequence ID" value="EGG54968.1"/>
    <property type="molecule type" value="Genomic_DNA"/>
</dbReference>
<reference evidence="6 7" key="1">
    <citation type="submission" date="2011-02" db="EMBL/GenBank/DDBJ databases">
        <authorList>
            <person name="Weinstock G."/>
            <person name="Sodergren E."/>
            <person name="Clifton S."/>
            <person name="Fulton L."/>
            <person name="Fulton B."/>
            <person name="Courtney L."/>
            <person name="Fronick C."/>
            <person name="Harrison M."/>
            <person name="Strong C."/>
            <person name="Farmer C."/>
            <person name="Delahaunty K."/>
            <person name="Markovic C."/>
            <person name="Hall O."/>
            <person name="Minx P."/>
            <person name="Tomlinson C."/>
            <person name="Mitreva M."/>
            <person name="Hou S."/>
            <person name="Chen J."/>
            <person name="Wollam A."/>
            <person name="Pepin K.H."/>
            <person name="Johnson M."/>
            <person name="Bhonagiri V."/>
            <person name="Zhang X."/>
            <person name="Suruliraj S."/>
            <person name="Warren W."/>
            <person name="Chinwalla A."/>
            <person name="Mardis E.R."/>
            <person name="Wilson R.K."/>
        </authorList>
    </citation>
    <scope>NUCLEOTIDE SEQUENCE [LARGE SCALE GENOMIC DNA]</scope>
    <source>
        <strain evidence="6 7">YIT 11859</strain>
    </source>
</reference>
<dbReference type="InterPro" id="IPR052028">
    <property type="entry name" value="HipA_Ser/Thr_kinase"/>
</dbReference>
<feature type="domain" description="HipA N-terminal subdomain 1" evidence="5">
    <location>
        <begin position="18"/>
        <end position="103"/>
    </location>
</feature>
<organism evidence="6 7">
    <name type="scientific">Parasutterella excrementihominis YIT 11859</name>
    <dbReference type="NCBI Taxonomy" id="762966"/>
    <lineage>
        <taxon>Bacteria</taxon>
        <taxon>Pseudomonadati</taxon>
        <taxon>Pseudomonadota</taxon>
        <taxon>Betaproteobacteria</taxon>
        <taxon>Burkholderiales</taxon>
        <taxon>Sutterellaceae</taxon>
        <taxon>Parasutterella</taxon>
    </lineage>
</organism>
<protein>
    <submittedName>
        <fullName evidence="6">HipA-like protein</fullName>
    </submittedName>
</protein>
<dbReference type="Pfam" id="PF13657">
    <property type="entry name" value="Couple_hipA"/>
    <property type="match status" value="1"/>
</dbReference>
<dbReference type="PANTHER" id="PTHR37419:SF8">
    <property type="entry name" value="TOXIN YJJJ"/>
    <property type="match status" value="1"/>
</dbReference>
<dbReference type="eggNOG" id="COG3550">
    <property type="taxonomic scope" value="Bacteria"/>
</dbReference>
<evidence type="ECO:0000256" key="1">
    <source>
        <dbReference type="ARBA" id="ARBA00010164"/>
    </source>
</evidence>
<evidence type="ECO:0000259" key="4">
    <source>
        <dbReference type="Pfam" id="PF07804"/>
    </source>
</evidence>
<evidence type="ECO:0000313" key="7">
    <source>
        <dbReference type="Proteomes" id="UP000005156"/>
    </source>
</evidence>
<evidence type="ECO:0000256" key="3">
    <source>
        <dbReference type="ARBA" id="ARBA00022777"/>
    </source>
</evidence>
<feature type="domain" description="HipA-like C-terminal" evidence="4">
    <location>
        <begin position="180"/>
        <end position="391"/>
    </location>
</feature>
<keyword evidence="2" id="KW-0808">Transferase</keyword>
<dbReference type="GeneID" id="43348701"/>
<sequence>MNKLYVYGDFDWLERPELIGELSFESIRGNATYGFSYSKEWLSAHPNVFLSEDLQNFPGIQYTQPQKDIFSCFSDALPDRWGRTLLLRREQLKAAEEKRAVRRLTSFDLLKGIDDASRMGSFRFAEAPGGDFINCETDFRVPPFTKINELMLAAHEIEASEAKNILPNERWIDQLIHPGTSLGGARPKASVLDEDGKLTVAKFPSRKDNHDVAQWEHFSHYLAKKAGINAAATRTVSAGSFHLLLSRRFDRTNDGKRIHFASALTLLGLNDGDNASSGYGYLDIVDFIIQHGSNIERNLEELYRRVAFYILIGNSDDHFRNHGFLLTEKGWELSPAYDINPTTSEQQSLLINRFTNEANLELLLDAASDFMLAEHTAKSIIGNVKTAVASWRTEAKRFSLPQRDIDTFGPRIDKWLR</sequence>
<dbReference type="PANTHER" id="PTHR37419">
    <property type="entry name" value="SERINE/THREONINE-PROTEIN KINASE TOXIN HIPA"/>
    <property type="match status" value="1"/>
</dbReference>
<evidence type="ECO:0000256" key="2">
    <source>
        <dbReference type="ARBA" id="ARBA00022679"/>
    </source>
</evidence>
<gene>
    <name evidence="6" type="ORF">HMPREF9439_01279</name>
</gene>
<proteinExistence type="inferred from homology"/>
<dbReference type="RefSeq" id="WP_008864140.1">
    <property type="nucleotide sequence ID" value="NZ_GL883706.1"/>
</dbReference>
<dbReference type="Proteomes" id="UP000005156">
    <property type="component" value="Unassembled WGS sequence"/>
</dbReference>
<dbReference type="GO" id="GO:0004674">
    <property type="term" value="F:protein serine/threonine kinase activity"/>
    <property type="evidence" value="ECO:0007669"/>
    <property type="project" value="TreeGrafter"/>
</dbReference>
<dbReference type="OrthoDB" id="9805913at2"/>
<dbReference type="Gene3D" id="1.10.1070.20">
    <property type="match status" value="1"/>
</dbReference>
<evidence type="ECO:0000259" key="5">
    <source>
        <dbReference type="Pfam" id="PF13657"/>
    </source>
</evidence>